<feature type="chain" id="PRO_5020181080" evidence="2">
    <location>
        <begin position="31"/>
        <end position="337"/>
    </location>
</feature>
<feature type="region of interest" description="Disordered" evidence="1">
    <location>
        <begin position="249"/>
        <end position="337"/>
    </location>
</feature>
<feature type="compositionally biased region" description="Low complexity" evidence="1">
    <location>
        <begin position="256"/>
        <end position="268"/>
    </location>
</feature>
<feature type="compositionally biased region" description="Basic and acidic residues" evidence="1">
    <location>
        <begin position="279"/>
        <end position="320"/>
    </location>
</feature>
<proteinExistence type="predicted"/>
<reference evidence="3 4" key="1">
    <citation type="submission" date="2019-03" db="EMBL/GenBank/DDBJ databases">
        <title>Genomic Encyclopedia of Type Strains, Phase IV (KMG-IV): sequencing the most valuable type-strain genomes for metagenomic binning, comparative biology and taxonomic classification.</title>
        <authorList>
            <person name="Goeker M."/>
        </authorList>
    </citation>
    <scope>NUCLEOTIDE SEQUENCE [LARGE SCALE GENOMIC DNA]</scope>
    <source>
        <strain evidence="3 4">DSM 45775</strain>
    </source>
</reference>
<feature type="signal peptide" evidence="2">
    <location>
        <begin position="1"/>
        <end position="30"/>
    </location>
</feature>
<keyword evidence="2" id="KW-0732">Signal</keyword>
<comment type="caution">
    <text evidence="3">The sequence shown here is derived from an EMBL/GenBank/DDBJ whole genome shotgun (WGS) entry which is preliminary data.</text>
</comment>
<dbReference type="EMBL" id="SNYO01000010">
    <property type="protein sequence ID" value="TDQ50035.1"/>
    <property type="molecule type" value="Genomic_DNA"/>
</dbReference>
<organism evidence="3 4">
    <name type="scientific">Actinomycetospora succinea</name>
    <dbReference type="NCBI Taxonomy" id="663603"/>
    <lineage>
        <taxon>Bacteria</taxon>
        <taxon>Bacillati</taxon>
        <taxon>Actinomycetota</taxon>
        <taxon>Actinomycetes</taxon>
        <taxon>Pseudonocardiales</taxon>
        <taxon>Pseudonocardiaceae</taxon>
        <taxon>Actinomycetospora</taxon>
    </lineage>
</organism>
<evidence type="ECO:0000313" key="3">
    <source>
        <dbReference type="EMBL" id="TDQ50035.1"/>
    </source>
</evidence>
<accession>A0A4R6UWW1</accession>
<dbReference type="AlphaFoldDB" id="A0A4R6UWW1"/>
<evidence type="ECO:0000313" key="4">
    <source>
        <dbReference type="Proteomes" id="UP000295705"/>
    </source>
</evidence>
<evidence type="ECO:0000256" key="1">
    <source>
        <dbReference type="SAM" id="MobiDB-lite"/>
    </source>
</evidence>
<evidence type="ECO:0000256" key="2">
    <source>
        <dbReference type="SAM" id="SignalP"/>
    </source>
</evidence>
<keyword evidence="4" id="KW-1185">Reference proteome</keyword>
<dbReference type="Proteomes" id="UP000295705">
    <property type="component" value="Unassembled WGS sequence"/>
</dbReference>
<gene>
    <name evidence="3" type="ORF">EV188_11031</name>
</gene>
<name>A0A4R6UWW1_9PSEU</name>
<feature type="region of interest" description="Disordered" evidence="1">
    <location>
        <begin position="71"/>
        <end position="93"/>
    </location>
</feature>
<sequence>MGLHRAKLGRRGVAALAAAGALIVGGGAAAMVGTSNADPVLPVPAPVVGTTYVLPDLLPFKTLDTRAPGTAEVDDEFGAPTGGGEASLRLQTPDGTAKASIVSREDAGKPLAAFIPTAAYSAYQGAATVPVQFPSLQLEVDYNGLDTPGGFSTLGYEPVYNPTTDSTEAGVWHRYQAGAGRWCSTQPIPGVITEDERRCNATKPLSDFTTAQPNIVVTGVIINQGSGNPGLDAAVDLVSTPSTIYDFELTKPEVPTLPTTKPCEEPTTPAHPGGGEWGEDGHENGGHEDGGTNGGHEDQGHEKPDNGGHEQPSDGGHEQPDDQEQPDDGGHEPPACS</sequence>
<protein>
    <submittedName>
        <fullName evidence="3">Uncharacterized protein</fullName>
    </submittedName>
</protein>